<sequence length="125" mass="13456">MNTFSNNAVKIICSAAFLAAVWTPAVSAFESQDKLEREPAVKAQQTYRYTYKPDAFKGSIAENVAIAQAEIMADLKAKQVLDIAAALDGAAYAVRDYGLIARVEISLPQGTLIEFTYGAALGLHL</sequence>
<reference evidence="3" key="1">
    <citation type="journal article" date="2018" name="Front. Microbiol.">
        <title>Genome-Based Analysis Reveals the Taxonomy and Diversity of the Family Idiomarinaceae.</title>
        <authorList>
            <person name="Liu Y."/>
            <person name="Lai Q."/>
            <person name="Shao Z."/>
        </authorList>
    </citation>
    <scope>NUCLEOTIDE SEQUENCE [LARGE SCALE GENOMIC DNA]</scope>
    <source>
        <strain evidence="3">CVS-6</strain>
    </source>
</reference>
<keyword evidence="3" id="KW-1185">Reference proteome</keyword>
<organism evidence="2 3">
    <name type="scientific">Pseudidiomarina insulisalsae</name>
    <dbReference type="NCBI Taxonomy" id="575789"/>
    <lineage>
        <taxon>Bacteria</taxon>
        <taxon>Pseudomonadati</taxon>
        <taxon>Pseudomonadota</taxon>
        <taxon>Gammaproteobacteria</taxon>
        <taxon>Alteromonadales</taxon>
        <taxon>Idiomarinaceae</taxon>
        <taxon>Pseudidiomarina</taxon>
    </lineage>
</organism>
<evidence type="ECO:0000313" key="3">
    <source>
        <dbReference type="Proteomes" id="UP000288259"/>
    </source>
</evidence>
<dbReference type="RefSeq" id="WP_126753878.1">
    <property type="nucleotide sequence ID" value="NZ_PIPY01000003.1"/>
</dbReference>
<feature type="chain" id="PRO_5019391201" evidence="1">
    <location>
        <begin position="29"/>
        <end position="125"/>
    </location>
</feature>
<dbReference type="Proteomes" id="UP000288259">
    <property type="component" value="Unassembled WGS sequence"/>
</dbReference>
<accession>A0A432YNJ4</accession>
<proteinExistence type="predicted"/>
<protein>
    <submittedName>
        <fullName evidence="2">Uncharacterized protein</fullName>
    </submittedName>
</protein>
<comment type="caution">
    <text evidence="2">The sequence shown here is derived from an EMBL/GenBank/DDBJ whole genome shotgun (WGS) entry which is preliminary data.</text>
</comment>
<evidence type="ECO:0000313" key="2">
    <source>
        <dbReference type="EMBL" id="RUO62513.1"/>
    </source>
</evidence>
<gene>
    <name evidence="2" type="ORF">CWI71_03505</name>
</gene>
<evidence type="ECO:0000256" key="1">
    <source>
        <dbReference type="SAM" id="SignalP"/>
    </source>
</evidence>
<dbReference type="AlphaFoldDB" id="A0A432YNJ4"/>
<keyword evidence="1" id="KW-0732">Signal</keyword>
<dbReference type="EMBL" id="PIPY01000003">
    <property type="protein sequence ID" value="RUO62513.1"/>
    <property type="molecule type" value="Genomic_DNA"/>
</dbReference>
<name>A0A432YNJ4_9GAMM</name>
<dbReference type="OrthoDB" id="9842476at2"/>
<feature type="signal peptide" evidence="1">
    <location>
        <begin position="1"/>
        <end position="28"/>
    </location>
</feature>